<accession>A0A8S5TPR4</accession>
<evidence type="ECO:0000313" key="1">
    <source>
        <dbReference type="EMBL" id="DAF65107.1"/>
    </source>
</evidence>
<reference evidence="1" key="1">
    <citation type="journal article" date="2021" name="Proc. Natl. Acad. Sci. U.S.A.">
        <title>A Catalog of Tens of Thousands of Viruses from Human Metagenomes Reveals Hidden Associations with Chronic Diseases.</title>
        <authorList>
            <person name="Tisza M.J."/>
            <person name="Buck C.B."/>
        </authorList>
    </citation>
    <scope>NUCLEOTIDE SEQUENCE</scope>
    <source>
        <strain evidence="1">Ct03815</strain>
    </source>
</reference>
<sequence length="128" mass="14315">MKLKNKDVLNFVNGCASLREKRLPVKLGYAIKKNLAAVSDAANAYDAERQELLEKYAAKGEDGKFLVENGQYSIEDKEGFAKDLDELLAIETEVGIHTVSEEEIEKCDDPRYDALTVADLETLEIMTE</sequence>
<protein>
    <submittedName>
        <fullName evidence="1">Uncharacterized protein</fullName>
    </submittedName>
</protein>
<organism evidence="1">
    <name type="scientific">Siphoviridae sp. ct03815</name>
    <dbReference type="NCBI Taxonomy" id="2827759"/>
    <lineage>
        <taxon>Viruses</taxon>
        <taxon>Duplodnaviria</taxon>
        <taxon>Heunggongvirae</taxon>
        <taxon>Uroviricota</taxon>
        <taxon>Caudoviricetes</taxon>
    </lineage>
</organism>
<proteinExistence type="predicted"/>
<dbReference type="EMBL" id="BK032874">
    <property type="protein sequence ID" value="DAF65107.1"/>
    <property type="molecule type" value="Genomic_DNA"/>
</dbReference>
<name>A0A8S5TPR4_9CAUD</name>